<organism evidence="1">
    <name type="scientific">marine metagenome</name>
    <dbReference type="NCBI Taxonomy" id="408172"/>
    <lineage>
        <taxon>unclassified sequences</taxon>
        <taxon>metagenomes</taxon>
        <taxon>ecological metagenomes</taxon>
    </lineage>
</organism>
<sequence length="94" mass="11417">MLDPWRKYFAEQRSIQIITLYFLYRTYSGNFSGTEECRNLLYKYHQIPGSTLQHNRRLKKAGIITKYVHDQRQKINRKTLIGFHMPELKRELIL</sequence>
<name>A0A381RA04_9ZZZZ</name>
<proteinExistence type="predicted"/>
<protein>
    <submittedName>
        <fullName evidence="1">Uncharacterized protein</fullName>
    </submittedName>
</protein>
<accession>A0A381RA04</accession>
<gene>
    <name evidence="1" type="ORF">METZ01_LOCUS40622</name>
</gene>
<reference evidence="1" key="1">
    <citation type="submission" date="2018-05" db="EMBL/GenBank/DDBJ databases">
        <authorList>
            <person name="Lanie J.A."/>
            <person name="Ng W.-L."/>
            <person name="Kazmierczak K.M."/>
            <person name="Andrzejewski T.M."/>
            <person name="Davidsen T.M."/>
            <person name="Wayne K.J."/>
            <person name="Tettelin H."/>
            <person name="Glass J.I."/>
            <person name="Rusch D."/>
            <person name="Podicherti R."/>
            <person name="Tsui H.-C.T."/>
            <person name="Winkler M.E."/>
        </authorList>
    </citation>
    <scope>NUCLEOTIDE SEQUENCE</scope>
</reference>
<dbReference type="AlphaFoldDB" id="A0A381RA04"/>
<dbReference type="EMBL" id="UINC01001738">
    <property type="protein sequence ID" value="SUZ87768.1"/>
    <property type="molecule type" value="Genomic_DNA"/>
</dbReference>
<evidence type="ECO:0000313" key="1">
    <source>
        <dbReference type="EMBL" id="SUZ87768.1"/>
    </source>
</evidence>